<dbReference type="InterPro" id="IPR013121">
    <property type="entry name" value="Fe_red_NAD-bd_6"/>
</dbReference>
<dbReference type="SFLD" id="SFLDS00052">
    <property type="entry name" value="Ferric_Reductase_Domain"/>
    <property type="match status" value="1"/>
</dbReference>
<dbReference type="EC" id="1.16.1.9" evidence="3"/>
<dbReference type="PROSITE" id="PS51384">
    <property type="entry name" value="FAD_FR"/>
    <property type="match status" value="1"/>
</dbReference>
<evidence type="ECO:0000313" key="18">
    <source>
        <dbReference type="Proteomes" id="UP001161017"/>
    </source>
</evidence>
<evidence type="ECO:0000256" key="2">
    <source>
        <dbReference type="ARBA" id="ARBA00006278"/>
    </source>
</evidence>
<evidence type="ECO:0000259" key="16">
    <source>
        <dbReference type="PROSITE" id="PS51384"/>
    </source>
</evidence>
<dbReference type="SFLD" id="SFLDG01168">
    <property type="entry name" value="Ferric_reductase_subgroup_(FRE"/>
    <property type="match status" value="1"/>
</dbReference>
<dbReference type="GO" id="GO:0015677">
    <property type="term" value="P:copper ion import"/>
    <property type="evidence" value="ECO:0007669"/>
    <property type="project" value="TreeGrafter"/>
</dbReference>
<dbReference type="GO" id="GO:0005886">
    <property type="term" value="C:plasma membrane"/>
    <property type="evidence" value="ECO:0007669"/>
    <property type="project" value="UniProtKB-SubCell"/>
</dbReference>
<accession>A0AA43QWH0</accession>
<dbReference type="Gene3D" id="2.40.30.10">
    <property type="entry name" value="Translation factors"/>
    <property type="match status" value="1"/>
</dbReference>
<dbReference type="SUPFAM" id="SSF63380">
    <property type="entry name" value="Riboflavin synthase domain-like"/>
    <property type="match status" value="1"/>
</dbReference>
<evidence type="ECO:0000256" key="7">
    <source>
        <dbReference type="ARBA" id="ARBA00022982"/>
    </source>
</evidence>
<keyword evidence="4" id="KW-0813">Transport</keyword>
<organism evidence="17 18">
    <name type="scientific">Ramalina farinacea</name>
    <dbReference type="NCBI Taxonomy" id="258253"/>
    <lineage>
        <taxon>Eukaryota</taxon>
        <taxon>Fungi</taxon>
        <taxon>Dikarya</taxon>
        <taxon>Ascomycota</taxon>
        <taxon>Pezizomycotina</taxon>
        <taxon>Lecanoromycetes</taxon>
        <taxon>OSLEUM clade</taxon>
        <taxon>Lecanoromycetidae</taxon>
        <taxon>Lecanorales</taxon>
        <taxon>Lecanorineae</taxon>
        <taxon>Ramalinaceae</taxon>
        <taxon>Ramalina</taxon>
    </lineage>
</organism>
<keyword evidence="12" id="KW-0325">Glycoprotein</keyword>
<dbReference type="Pfam" id="PF08030">
    <property type="entry name" value="NAD_binding_6"/>
    <property type="match status" value="1"/>
</dbReference>
<dbReference type="InterPro" id="IPR013130">
    <property type="entry name" value="Fe3_Rdtase_TM_dom"/>
</dbReference>
<proteinExistence type="inferred from homology"/>
<dbReference type="AlphaFoldDB" id="A0AA43QWH0"/>
<dbReference type="PANTHER" id="PTHR32361:SF9">
    <property type="entry name" value="FERRIC REDUCTASE TRANSMEMBRANE COMPONENT 3-RELATED"/>
    <property type="match status" value="1"/>
</dbReference>
<dbReference type="InterPro" id="IPR017938">
    <property type="entry name" value="Riboflavin_synthase-like_b-brl"/>
</dbReference>
<feature type="region of interest" description="Disordered" evidence="14">
    <location>
        <begin position="582"/>
        <end position="615"/>
    </location>
</feature>
<dbReference type="GO" id="GO:0006879">
    <property type="term" value="P:intracellular iron ion homeostasis"/>
    <property type="evidence" value="ECO:0007669"/>
    <property type="project" value="TreeGrafter"/>
</dbReference>
<keyword evidence="5" id="KW-1003">Cell membrane</keyword>
<dbReference type="InterPro" id="IPR039261">
    <property type="entry name" value="FNR_nucleotide-bd"/>
</dbReference>
<dbReference type="PANTHER" id="PTHR32361">
    <property type="entry name" value="FERRIC/CUPRIC REDUCTASE TRANSMEMBRANE COMPONENT"/>
    <property type="match status" value="1"/>
</dbReference>
<dbReference type="GO" id="GO:0006826">
    <property type="term" value="P:iron ion transport"/>
    <property type="evidence" value="ECO:0007669"/>
    <property type="project" value="TreeGrafter"/>
</dbReference>
<evidence type="ECO:0000256" key="1">
    <source>
        <dbReference type="ARBA" id="ARBA00004651"/>
    </source>
</evidence>
<reference evidence="17" key="1">
    <citation type="journal article" date="2023" name="Genome Biol. Evol.">
        <title>First Whole Genome Sequence and Flow Cytometry Genome Size Data for the Lichen-Forming Fungus Ramalina farinacea (Ascomycota).</title>
        <authorList>
            <person name="Llewellyn T."/>
            <person name="Mian S."/>
            <person name="Hill R."/>
            <person name="Leitch I.J."/>
            <person name="Gaya E."/>
        </authorList>
    </citation>
    <scope>NUCLEOTIDE SEQUENCE</scope>
    <source>
        <strain evidence="17">LIQ254RAFAR</strain>
    </source>
</reference>
<name>A0AA43QWH0_9LECA</name>
<keyword evidence="18" id="KW-1185">Reference proteome</keyword>
<evidence type="ECO:0000256" key="9">
    <source>
        <dbReference type="ARBA" id="ARBA00023002"/>
    </source>
</evidence>
<keyword evidence="8 15" id="KW-1133">Transmembrane helix</keyword>
<dbReference type="Pfam" id="PF01794">
    <property type="entry name" value="Ferric_reduct"/>
    <property type="match status" value="1"/>
</dbReference>
<sequence length="707" mass="78696">MYWAVVGAAIGTATLVNILNKIIAWQRTTSCHGNTPAKPKSIFSTSFATITAITREVSNANVRLTVFGRYRCASPTVGRLSLVLAELILVLVLCFYKLDPSDQWQWEDVGYRTGFIAAAQLPLVILLAGKRNIIALLIGSSYERLNWLHRWVARILFLTVTIHMGFWFTDWERYDYIKVKLKTDKITQRGFSAWCILLWIVLSSFAPLRRWNYEFFVAQHIITFVGFLAAVFLHLPAEVKAYIWIPIGLYAFDRFVRTVWVLFINMSIFHPNSRNAGFVSCEATLEPLSRGASRLVIASPPISWRPGQHVFLSCHGIAPLQSHPFTIASIPEDDRMEFILKSKKGATKRFLARAHRSQYLPLKSDDVSAGQGFTAILDGPYGRMRPLQQFDSIFLIAGSSGGSFTVPLMRSIVARWKEDNSLENRRSRFRMSKGAVTRYIRFVWVIKSLDQYQWFGSQFAQLFKDVEQLCSNGMSVRIDMSIYVTCDPTLEPNSEASVPLKSFPGSHSRPQEVPSDVVAETEKAKMEIVSVHSAQSDSTVEQEAVKKSCGPHGTCCCAATIEDEDAITEAEKKQQYCCCGSTSSSTAGDKISNPSSEAVRPESDGSETSSTDADISKALMTPRTAQKANPVNMPQQISVLTGRPQPKTLIRKTLEQALGESAVVVCGPQGLNDDVRSSVVALSDERAVYKGTGAQGIYFWEEGFGYA</sequence>
<feature type="transmembrane region" description="Helical" evidence="15">
    <location>
        <begin position="151"/>
        <end position="169"/>
    </location>
</feature>
<feature type="transmembrane region" description="Helical" evidence="15">
    <location>
        <begin position="215"/>
        <end position="235"/>
    </location>
</feature>
<dbReference type="Gene3D" id="3.40.50.80">
    <property type="entry name" value="Nucleotide-binding domain of ferredoxin-NADP reductase (FNR) module"/>
    <property type="match status" value="2"/>
</dbReference>
<dbReference type="InterPro" id="IPR051410">
    <property type="entry name" value="Ferric/Cupric_Reductase"/>
</dbReference>
<keyword evidence="11 15" id="KW-0472">Membrane</keyword>
<feature type="transmembrane region" description="Helical" evidence="15">
    <location>
        <begin position="189"/>
        <end position="208"/>
    </location>
</feature>
<evidence type="ECO:0000256" key="11">
    <source>
        <dbReference type="ARBA" id="ARBA00023136"/>
    </source>
</evidence>
<keyword evidence="7" id="KW-0249">Electron transport</keyword>
<comment type="caution">
    <text evidence="17">The sequence shown here is derived from an EMBL/GenBank/DDBJ whole genome shotgun (WGS) entry which is preliminary data.</text>
</comment>
<evidence type="ECO:0000256" key="6">
    <source>
        <dbReference type="ARBA" id="ARBA00022692"/>
    </source>
</evidence>
<protein>
    <recommendedName>
        <fullName evidence="3">ferric-chelate reductase (NADPH)</fullName>
        <ecNumber evidence="3">1.16.1.9</ecNumber>
    </recommendedName>
</protein>
<evidence type="ECO:0000256" key="10">
    <source>
        <dbReference type="ARBA" id="ARBA00023065"/>
    </source>
</evidence>
<evidence type="ECO:0000256" key="14">
    <source>
        <dbReference type="SAM" id="MobiDB-lite"/>
    </source>
</evidence>
<evidence type="ECO:0000256" key="8">
    <source>
        <dbReference type="ARBA" id="ARBA00022989"/>
    </source>
</evidence>
<evidence type="ECO:0000256" key="4">
    <source>
        <dbReference type="ARBA" id="ARBA00022448"/>
    </source>
</evidence>
<gene>
    <name evidence="17" type="primary">FRP1</name>
    <name evidence="17" type="ORF">OHK93_004377</name>
</gene>
<evidence type="ECO:0000256" key="15">
    <source>
        <dbReference type="SAM" id="Phobius"/>
    </source>
</evidence>
<comment type="catalytic activity">
    <reaction evidence="13">
        <text>2 a Fe(II)-siderophore + NADP(+) + H(+) = 2 a Fe(III)-siderophore + NADPH</text>
        <dbReference type="Rhea" id="RHEA:28795"/>
        <dbReference type="Rhea" id="RHEA-COMP:11342"/>
        <dbReference type="Rhea" id="RHEA-COMP:11344"/>
        <dbReference type="ChEBI" id="CHEBI:15378"/>
        <dbReference type="ChEBI" id="CHEBI:29033"/>
        <dbReference type="ChEBI" id="CHEBI:29034"/>
        <dbReference type="ChEBI" id="CHEBI:57783"/>
        <dbReference type="ChEBI" id="CHEBI:58349"/>
        <dbReference type="EC" id="1.16.1.9"/>
    </reaction>
</comment>
<feature type="domain" description="FAD-binding FR-type" evidence="16">
    <location>
        <begin position="271"/>
        <end position="387"/>
    </location>
</feature>
<comment type="subcellular location">
    <subcellularLocation>
        <location evidence="1">Cell membrane</location>
        <topology evidence="1">Multi-pass membrane protein</topology>
    </subcellularLocation>
</comment>
<feature type="transmembrane region" description="Helical" evidence="15">
    <location>
        <begin position="77"/>
        <end position="98"/>
    </location>
</feature>
<keyword evidence="9" id="KW-0560">Oxidoreductase</keyword>
<evidence type="ECO:0000256" key="12">
    <source>
        <dbReference type="ARBA" id="ARBA00023180"/>
    </source>
</evidence>
<evidence type="ECO:0000256" key="13">
    <source>
        <dbReference type="ARBA" id="ARBA00048483"/>
    </source>
</evidence>
<dbReference type="EMBL" id="JAPUFD010000020">
    <property type="protein sequence ID" value="MDI1492596.1"/>
    <property type="molecule type" value="Genomic_DNA"/>
</dbReference>
<dbReference type="InterPro" id="IPR017927">
    <property type="entry name" value="FAD-bd_FR_type"/>
</dbReference>
<keyword evidence="6 15" id="KW-0812">Transmembrane</keyword>
<feature type="transmembrane region" description="Helical" evidence="15">
    <location>
        <begin position="110"/>
        <end position="130"/>
    </location>
</feature>
<evidence type="ECO:0000313" key="17">
    <source>
        <dbReference type="EMBL" id="MDI1492596.1"/>
    </source>
</evidence>
<dbReference type="CDD" id="cd06186">
    <property type="entry name" value="NOX_Duox_like_FAD_NADP"/>
    <property type="match status" value="1"/>
</dbReference>
<evidence type="ECO:0000256" key="3">
    <source>
        <dbReference type="ARBA" id="ARBA00012668"/>
    </source>
</evidence>
<evidence type="ECO:0000256" key="5">
    <source>
        <dbReference type="ARBA" id="ARBA00022475"/>
    </source>
</evidence>
<dbReference type="Proteomes" id="UP001161017">
    <property type="component" value="Unassembled WGS sequence"/>
</dbReference>
<comment type="similarity">
    <text evidence="2">Belongs to the ferric reductase (FRE) family.</text>
</comment>
<dbReference type="InterPro" id="IPR013112">
    <property type="entry name" value="FAD-bd_8"/>
</dbReference>
<dbReference type="Pfam" id="PF08022">
    <property type="entry name" value="FAD_binding_8"/>
    <property type="match status" value="1"/>
</dbReference>
<dbReference type="GO" id="GO:0052851">
    <property type="term" value="F:ferric-chelate reductase (NADPH) activity"/>
    <property type="evidence" value="ECO:0007669"/>
    <property type="project" value="UniProtKB-EC"/>
</dbReference>
<keyword evidence="10" id="KW-0406">Ion transport</keyword>